<dbReference type="GO" id="GO:0007167">
    <property type="term" value="P:enzyme-linked receptor protein signaling pathway"/>
    <property type="evidence" value="ECO:0007669"/>
    <property type="project" value="TreeGrafter"/>
</dbReference>
<evidence type="ECO:0000256" key="1">
    <source>
        <dbReference type="ARBA" id="ARBA00022999"/>
    </source>
</evidence>
<protein>
    <submittedName>
        <fullName evidence="5">SH2 domain-containing protein</fullName>
    </submittedName>
</protein>
<keyword evidence="4" id="KW-1185">Reference proteome</keyword>
<dbReference type="InterPro" id="IPR000980">
    <property type="entry name" value="SH2"/>
</dbReference>
<evidence type="ECO:0000313" key="5">
    <source>
        <dbReference type="WBParaSite" id="ALUE_0000626301-mRNA-1"/>
    </source>
</evidence>
<sequence length="176" mass="19725">MEKYVPAEYTSSPIVDILASTAKELAGTDEEQDDKAQGSSTAEKSSVSLLEQIVRSHPIWYLQHVGRSGAVHLLRPMEEGVFIVRSSSKPHAMALSIRLRGRHGTDTDHYLIETDKRNRCVHLQSSPYRFKSLPLLIEHYCLQSEELQVHLTLPAAILSCRSSMQLQSLALMGQGW</sequence>
<dbReference type="WBParaSite" id="ALUE_0000626301-mRNA-1">
    <property type="protein sequence ID" value="ALUE_0000626301-mRNA-1"/>
    <property type="gene ID" value="ALUE_0000626301"/>
</dbReference>
<dbReference type="Gene3D" id="3.30.505.10">
    <property type="entry name" value="SH2 domain"/>
    <property type="match status" value="1"/>
</dbReference>
<dbReference type="PRINTS" id="PR00401">
    <property type="entry name" value="SH2DOMAIN"/>
</dbReference>
<evidence type="ECO:0000259" key="3">
    <source>
        <dbReference type="PROSITE" id="PS50001"/>
    </source>
</evidence>
<dbReference type="GO" id="GO:0030971">
    <property type="term" value="F:receptor tyrosine kinase binding"/>
    <property type="evidence" value="ECO:0007669"/>
    <property type="project" value="TreeGrafter"/>
</dbReference>
<dbReference type="CDD" id="cd00173">
    <property type="entry name" value="SH2"/>
    <property type="match status" value="1"/>
</dbReference>
<evidence type="ECO:0000256" key="2">
    <source>
        <dbReference type="PROSITE-ProRule" id="PRU00191"/>
    </source>
</evidence>
<proteinExistence type="predicted"/>
<organism evidence="4 5">
    <name type="scientific">Ascaris lumbricoides</name>
    <name type="common">Giant roundworm</name>
    <dbReference type="NCBI Taxonomy" id="6252"/>
    <lineage>
        <taxon>Eukaryota</taxon>
        <taxon>Metazoa</taxon>
        <taxon>Ecdysozoa</taxon>
        <taxon>Nematoda</taxon>
        <taxon>Chromadorea</taxon>
        <taxon>Rhabditida</taxon>
        <taxon>Spirurina</taxon>
        <taxon>Ascaridomorpha</taxon>
        <taxon>Ascaridoidea</taxon>
        <taxon>Ascarididae</taxon>
        <taxon>Ascaris</taxon>
    </lineage>
</organism>
<dbReference type="Proteomes" id="UP000036681">
    <property type="component" value="Unplaced"/>
</dbReference>
<dbReference type="InterPro" id="IPR036860">
    <property type="entry name" value="SH2_dom_sf"/>
</dbReference>
<dbReference type="GO" id="GO:0016477">
    <property type="term" value="P:cell migration"/>
    <property type="evidence" value="ECO:0007669"/>
    <property type="project" value="TreeGrafter"/>
</dbReference>
<reference evidence="5" key="1">
    <citation type="submission" date="2023-03" db="UniProtKB">
        <authorList>
            <consortium name="WormBaseParasite"/>
        </authorList>
    </citation>
    <scope>IDENTIFICATION</scope>
</reference>
<dbReference type="AlphaFoldDB" id="A0A9J2PA22"/>
<dbReference type="Pfam" id="PF00017">
    <property type="entry name" value="SH2"/>
    <property type="match status" value="1"/>
</dbReference>
<dbReference type="PANTHER" id="PTHR19969:SF5">
    <property type="entry name" value="CRK-LIKE PROTEIN"/>
    <property type="match status" value="1"/>
</dbReference>
<dbReference type="GO" id="GO:0005737">
    <property type="term" value="C:cytoplasm"/>
    <property type="evidence" value="ECO:0007669"/>
    <property type="project" value="TreeGrafter"/>
</dbReference>
<dbReference type="SUPFAM" id="SSF55550">
    <property type="entry name" value="SH2 domain"/>
    <property type="match status" value="1"/>
</dbReference>
<accession>A0A9J2PA22</accession>
<dbReference type="SMART" id="SM00252">
    <property type="entry name" value="SH2"/>
    <property type="match status" value="1"/>
</dbReference>
<dbReference type="PROSITE" id="PS50001">
    <property type="entry name" value="SH2"/>
    <property type="match status" value="1"/>
</dbReference>
<name>A0A9J2PA22_ASCLU</name>
<evidence type="ECO:0000313" key="4">
    <source>
        <dbReference type="Proteomes" id="UP000036681"/>
    </source>
</evidence>
<keyword evidence="1 2" id="KW-0727">SH2 domain</keyword>
<dbReference type="GO" id="GO:0035591">
    <property type="term" value="F:signaling adaptor activity"/>
    <property type="evidence" value="ECO:0007669"/>
    <property type="project" value="TreeGrafter"/>
</dbReference>
<dbReference type="InterPro" id="IPR051184">
    <property type="entry name" value="Tyrosine-phos_adapter"/>
</dbReference>
<dbReference type="PANTHER" id="PTHR19969">
    <property type="entry name" value="SH2-SH3 ADAPTOR PROTEIN-RELATED"/>
    <property type="match status" value="1"/>
</dbReference>
<feature type="domain" description="SH2" evidence="3">
    <location>
        <begin position="60"/>
        <end position="155"/>
    </location>
</feature>